<evidence type="ECO:0000313" key="1">
    <source>
        <dbReference type="EMBL" id="CAA0136192.1"/>
    </source>
</evidence>
<dbReference type="EMBL" id="CACSIP010000062">
    <property type="protein sequence ID" value="CAA0136192.1"/>
    <property type="molecule type" value="Genomic_DNA"/>
</dbReference>
<reference evidence="1 2" key="1">
    <citation type="submission" date="2019-11" db="EMBL/GenBank/DDBJ databases">
        <authorList>
            <person name="Holert J."/>
        </authorList>
    </citation>
    <scope>NUCLEOTIDE SEQUENCE [LARGE SCALE GENOMIC DNA]</scope>
    <source>
        <strain evidence="1">BC8_1</strain>
    </source>
</reference>
<sequence length="93" mass="10390">MSDARLFREVTPDNLLAATVDADGYSVSVQITEDAMKMGTERLQLMLTRVNRVAWLVSQATKRDQMRAAGISDIDPDIPTWDDVRAAKSLLHE</sequence>
<proteinExistence type="predicted"/>
<accession>A0A5S9RBS0</accession>
<organism evidence="1 2">
    <name type="scientific">Mycolicibacterium vanbaalenii</name>
    <name type="common">Mycobacterium vanbaalenii</name>
    <dbReference type="NCBI Taxonomy" id="110539"/>
    <lineage>
        <taxon>Bacteria</taxon>
        <taxon>Bacillati</taxon>
        <taxon>Actinomycetota</taxon>
        <taxon>Actinomycetes</taxon>
        <taxon>Mycobacteriales</taxon>
        <taxon>Mycobacteriaceae</taxon>
        <taxon>Mycolicibacterium</taxon>
    </lineage>
</organism>
<dbReference type="RefSeq" id="WP_159235046.1">
    <property type="nucleotide sequence ID" value="NZ_CACSIP010000062.1"/>
</dbReference>
<keyword evidence="2" id="KW-1185">Reference proteome</keyword>
<gene>
    <name evidence="1" type="ORF">AELLOGFF_06469</name>
</gene>
<protein>
    <submittedName>
        <fullName evidence="1">Uncharacterized protein</fullName>
    </submittedName>
</protein>
<name>A0A5S9RBS0_MYCVN</name>
<dbReference type="OrthoDB" id="9804061at2"/>
<dbReference type="Proteomes" id="UP000430146">
    <property type="component" value="Unassembled WGS sequence"/>
</dbReference>
<dbReference type="AlphaFoldDB" id="A0A5S9RBS0"/>
<evidence type="ECO:0000313" key="2">
    <source>
        <dbReference type="Proteomes" id="UP000430146"/>
    </source>
</evidence>